<dbReference type="PANTHER" id="PTHR43767:SF1">
    <property type="entry name" value="NONRIBOSOMAL PEPTIDE SYNTHASE PES1 (EUROFUNG)-RELATED"/>
    <property type="match status" value="1"/>
</dbReference>
<evidence type="ECO:0000313" key="3">
    <source>
        <dbReference type="EMBL" id="ORA79968.1"/>
    </source>
</evidence>
<dbReference type="PANTHER" id="PTHR43767">
    <property type="entry name" value="LONG-CHAIN-FATTY-ACID--COA LIGASE"/>
    <property type="match status" value="1"/>
</dbReference>
<dbReference type="InterPro" id="IPR020845">
    <property type="entry name" value="AMP-binding_CS"/>
</dbReference>
<dbReference type="NCBIfam" id="NF004837">
    <property type="entry name" value="PRK06187.1"/>
    <property type="match status" value="1"/>
</dbReference>
<dbReference type="InterPro" id="IPR050237">
    <property type="entry name" value="ATP-dep_AMP-bd_enzyme"/>
</dbReference>
<proteinExistence type="predicted"/>
<feature type="domain" description="AMP-dependent synthetase/ligase" evidence="1">
    <location>
        <begin position="11"/>
        <end position="371"/>
    </location>
</feature>
<dbReference type="InterPro" id="IPR000873">
    <property type="entry name" value="AMP-dep_synth/lig_dom"/>
</dbReference>
<comment type="caution">
    <text evidence="3">The sequence shown here is derived from an EMBL/GenBank/DDBJ whole genome shotgun (WGS) entry which is preliminary data.</text>
</comment>
<gene>
    <name evidence="3" type="ORF">BST29_17450</name>
</gene>
<dbReference type="EMBL" id="MVHV01000019">
    <property type="protein sequence ID" value="ORA79968.1"/>
    <property type="molecule type" value="Genomic_DNA"/>
</dbReference>
<keyword evidence="3" id="KW-0436">Ligase</keyword>
<dbReference type="Gene3D" id="3.30.300.30">
    <property type="match status" value="1"/>
</dbReference>
<dbReference type="InterPro" id="IPR045851">
    <property type="entry name" value="AMP-bd_C_sf"/>
</dbReference>
<dbReference type="CDD" id="cd17631">
    <property type="entry name" value="FACL_FadD13-like"/>
    <property type="match status" value="1"/>
</dbReference>
<sequence length="520" mass="56188">MYVTQSLHRMLQQRPDMPLTVFADRQRTVRQSADRIARLAGALQALGVHRDDRVAFLGLNSDRYHEYLYAVPWAGAALNPVNIRWSPIEIAYSLRDSETTALLVDDAFVAAVPQLRAAGAELSTVIYCGEGPCPNGMVDYESLVADSRPIPDARRGGDALFGIFYTGGTTGQPKGVMLSHTNVMTSALGSLATGRFLTDQGRILHAAPLFHLAAIGMWIAGTVAGSTHVMVPSFTPGGVAKAISDHRVTDLLLVPTMIQMLIDHPDTAGHDLSSLRHLAYGASPIPEALVERAAKAFPTAGLAQAYGMTELAPAATFLPASDHDKPALQRSAGRALPHVEVRVVDEDDNEVPTGEIGEVVVRGDNVMLGYWNRPDDTAAAVRDGWMHTGDLARMDEHGYLFIIDRLKDMIITGGENVYSAEVENALARHPAVAAAAVIGVPDDRWGERVHAVIVLRPDRAAAQEGQEGIVESIGEHCRALIAGYKVPRSMEFVTELPISGAGKVLKRELRERYRNPAGTR</sequence>
<dbReference type="PROSITE" id="PS00455">
    <property type="entry name" value="AMP_BINDING"/>
    <property type="match status" value="1"/>
</dbReference>
<feature type="domain" description="AMP-binding enzyme C-terminal" evidence="2">
    <location>
        <begin position="421"/>
        <end position="503"/>
    </location>
</feature>
<dbReference type="Gene3D" id="3.40.50.12780">
    <property type="entry name" value="N-terminal domain of ligase-like"/>
    <property type="match status" value="1"/>
</dbReference>
<protein>
    <submittedName>
        <fullName evidence="3">Fatty-acid--CoA ligase</fullName>
    </submittedName>
</protein>
<dbReference type="InterPro" id="IPR042099">
    <property type="entry name" value="ANL_N_sf"/>
</dbReference>
<dbReference type="Proteomes" id="UP000243140">
    <property type="component" value="Unassembled WGS sequence"/>
</dbReference>
<dbReference type="RefSeq" id="WP_083011344.1">
    <property type="nucleotide sequence ID" value="NZ_CP060015.1"/>
</dbReference>
<keyword evidence="4" id="KW-1185">Reference proteome</keyword>
<name>A0ABX3SNQ3_MYCMA</name>
<dbReference type="Pfam" id="PF00501">
    <property type="entry name" value="AMP-binding"/>
    <property type="match status" value="1"/>
</dbReference>
<dbReference type="InterPro" id="IPR025110">
    <property type="entry name" value="AMP-bd_C"/>
</dbReference>
<reference evidence="3 4" key="1">
    <citation type="submission" date="2017-02" db="EMBL/GenBank/DDBJ databases">
        <title>The new phylogeny of genus Mycobacterium.</title>
        <authorList>
            <person name="Tortoli E."/>
            <person name="Trovato A."/>
            <person name="Cirillo D.M."/>
        </authorList>
    </citation>
    <scope>NUCLEOTIDE SEQUENCE [LARGE SCALE GENOMIC DNA]</scope>
    <source>
        <strain evidence="3 4">IP1130001</strain>
    </source>
</reference>
<dbReference type="SUPFAM" id="SSF56801">
    <property type="entry name" value="Acetyl-CoA synthetase-like"/>
    <property type="match status" value="1"/>
</dbReference>
<evidence type="ECO:0000313" key="4">
    <source>
        <dbReference type="Proteomes" id="UP000243140"/>
    </source>
</evidence>
<dbReference type="Pfam" id="PF13193">
    <property type="entry name" value="AMP-binding_C"/>
    <property type="match status" value="1"/>
</dbReference>
<evidence type="ECO:0000259" key="1">
    <source>
        <dbReference type="Pfam" id="PF00501"/>
    </source>
</evidence>
<dbReference type="GO" id="GO:0016874">
    <property type="term" value="F:ligase activity"/>
    <property type="evidence" value="ECO:0007669"/>
    <property type="project" value="UniProtKB-KW"/>
</dbReference>
<organism evidence="3 4">
    <name type="scientific">Mycobacterium malmoense</name>
    <dbReference type="NCBI Taxonomy" id="1780"/>
    <lineage>
        <taxon>Bacteria</taxon>
        <taxon>Bacillati</taxon>
        <taxon>Actinomycetota</taxon>
        <taxon>Actinomycetes</taxon>
        <taxon>Mycobacteriales</taxon>
        <taxon>Mycobacteriaceae</taxon>
        <taxon>Mycobacterium</taxon>
    </lineage>
</organism>
<accession>A0ABX3SNQ3</accession>
<evidence type="ECO:0000259" key="2">
    <source>
        <dbReference type="Pfam" id="PF13193"/>
    </source>
</evidence>